<feature type="compositionally biased region" description="Basic and acidic residues" evidence="1">
    <location>
        <begin position="22"/>
        <end position="35"/>
    </location>
</feature>
<evidence type="ECO:0000313" key="2">
    <source>
        <dbReference type="EMBL" id="KAJ1118157.1"/>
    </source>
</evidence>
<proteinExistence type="predicted"/>
<name>A0AAV7NTV8_PLEWA</name>
<feature type="compositionally biased region" description="Basic residues" evidence="1">
    <location>
        <begin position="7"/>
        <end position="21"/>
    </location>
</feature>
<organism evidence="2 3">
    <name type="scientific">Pleurodeles waltl</name>
    <name type="common">Iberian ribbed newt</name>
    <dbReference type="NCBI Taxonomy" id="8319"/>
    <lineage>
        <taxon>Eukaryota</taxon>
        <taxon>Metazoa</taxon>
        <taxon>Chordata</taxon>
        <taxon>Craniata</taxon>
        <taxon>Vertebrata</taxon>
        <taxon>Euteleostomi</taxon>
        <taxon>Amphibia</taxon>
        <taxon>Batrachia</taxon>
        <taxon>Caudata</taxon>
        <taxon>Salamandroidea</taxon>
        <taxon>Salamandridae</taxon>
        <taxon>Pleurodelinae</taxon>
        <taxon>Pleurodeles</taxon>
    </lineage>
</organism>
<dbReference type="Proteomes" id="UP001066276">
    <property type="component" value="Chromosome 8"/>
</dbReference>
<evidence type="ECO:0000313" key="3">
    <source>
        <dbReference type="Proteomes" id="UP001066276"/>
    </source>
</evidence>
<dbReference type="AlphaFoldDB" id="A0AAV7NTV8"/>
<accession>A0AAV7NTV8</accession>
<comment type="caution">
    <text evidence="2">The sequence shown here is derived from an EMBL/GenBank/DDBJ whole genome shotgun (WGS) entry which is preliminary data.</text>
</comment>
<reference evidence="2" key="1">
    <citation type="journal article" date="2022" name="bioRxiv">
        <title>Sequencing and chromosome-scale assembly of the giantPleurodeles waltlgenome.</title>
        <authorList>
            <person name="Brown T."/>
            <person name="Elewa A."/>
            <person name="Iarovenko S."/>
            <person name="Subramanian E."/>
            <person name="Araus A.J."/>
            <person name="Petzold A."/>
            <person name="Susuki M."/>
            <person name="Suzuki K.-i.T."/>
            <person name="Hayashi T."/>
            <person name="Toyoda A."/>
            <person name="Oliveira C."/>
            <person name="Osipova E."/>
            <person name="Leigh N.D."/>
            <person name="Simon A."/>
            <person name="Yun M.H."/>
        </authorList>
    </citation>
    <scope>NUCLEOTIDE SEQUENCE</scope>
    <source>
        <strain evidence="2">20211129_DDA</strain>
        <tissue evidence="2">Liver</tissue>
    </source>
</reference>
<sequence length="77" mass="8942">MEGNRASRLRFKRMKKKTNRKQTKDYNAEGSDKSKWGPYSNGMIKGLGSQTKNDIVACQHHQRGGRQDDVPSREKRY</sequence>
<feature type="region of interest" description="Disordered" evidence="1">
    <location>
        <begin position="1"/>
        <end position="47"/>
    </location>
</feature>
<gene>
    <name evidence="2" type="ORF">NDU88_006352</name>
</gene>
<protein>
    <submittedName>
        <fullName evidence="2">Uncharacterized protein</fullName>
    </submittedName>
</protein>
<evidence type="ECO:0000256" key="1">
    <source>
        <dbReference type="SAM" id="MobiDB-lite"/>
    </source>
</evidence>
<keyword evidence="3" id="KW-1185">Reference proteome</keyword>
<dbReference type="EMBL" id="JANPWB010000012">
    <property type="protein sequence ID" value="KAJ1118157.1"/>
    <property type="molecule type" value="Genomic_DNA"/>
</dbReference>